<reference evidence="4 5" key="1">
    <citation type="journal article" date="2020" name="Mol. Biol. Evol.">
        <title>Distinct Expression and Methylation Patterns for Genes with Different Fates following a Single Whole-Genome Duplication in Flowering Plants.</title>
        <authorList>
            <person name="Shi T."/>
            <person name="Rahmani R.S."/>
            <person name="Gugger P.F."/>
            <person name="Wang M."/>
            <person name="Li H."/>
            <person name="Zhang Y."/>
            <person name="Li Z."/>
            <person name="Wang Q."/>
            <person name="Van de Peer Y."/>
            <person name="Marchal K."/>
            <person name="Chen J."/>
        </authorList>
    </citation>
    <scope>NUCLEOTIDE SEQUENCE [LARGE SCALE GENOMIC DNA]</scope>
    <source>
        <tissue evidence="4">Leaf</tissue>
    </source>
</reference>
<keyword evidence="1" id="KW-0649">Protein kinase inhibitor</keyword>
<protein>
    <recommendedName>
        <fullName evidence="6">Cyclin-dependent protein kinase inhibitor SMR1-like</fullName>
    </recommendedName>
</protein>
<dbReference type="GO" id="GO:0032875">
    <property type="term" value="P:regulation of DNA endoreduplication"/>
    <property type="evidence" value="ECO:0007669"/>
    <property type="project" value="InterPro"/>
</dbReference>
<dbReference type="PANTHER" id="PTHR33142">
    <property type="entry name" value="CYCLIN-DEPENDENT PROTEIN KINASE INHIBITOR SMR13"/>
    <property type="match status" value="1"/>
</dbReference>
<evidence type="ECO:0000313" key="4">
    <source>
        <dbReference type="EMBL" id="DAD48758.1"/>
    </source>
</evidence>
<dbReference type="Proteomes" id="UP000607653">
    <property type="component" value="Unassembled WGS sequence"/>
</dbReference>
<evidence type="ECO:0000256" key="3">
    <source>
        <dbReference type="SAM" id="MobiDB-lite"/>
    </source>
</evidence>
<organism evidence="4 5">
    <name type="scientific">Nelumbo nucifera</name>
    <name type="common">Sacred lotus</name>
    <dbReference type="NCBI Taxonomy" id="4432"/>
    <lineage>
        <taxon>Eukaryota</taxon>
        <taxon>Viridiplantae</taxon>
        <taxon>Streptophyta</taxon>
        <taxon>Embryophyta</taxon>
        <taxon>Tracheophyta</taxon>
        <taxon>Spermatophyta</taxon>
        <taxon>Magnoliopsida</taxon>
        <taxon>Proteales</taxon>
        <taxon>Nelumbonaceae</taxon>
        <taxon>Nelumbo</taxon>
    </lineage>
</organism>
<dbReference type="PANTHER" id="PTHR33142:SF89">
    <property type="entry name" value="CYCLIN-DEPENDENT PROTEIN KINASE INHIBITOR SMR2"/>
    <property type="match status" value="1"/>
</dbReference>
<name>A0A823A4A1_NELNU</name>
<keyword evidence="2" id="KW-0131">Cell cycle</keyword>
<evidence type="ECO:0000256" key="2">
    <source>
        <dbReference type="ARBA" id="ARBA00023306"/>
    </source>
</evidence>
<evidence type="ECO:0008006" key="6">
    <source>
        <dbReference type="Google" id="ProtNLM"/>
    </source>
</evidence>
<keyword evidence="5" id="KW-1185">Reference proteome</keyword>
<proteinExistence type="predicted"/>
<accession>A0A823A4A1</accession>
<gene>
    <name evidence="4" type="ORF">HUJ06_018695</name>
</gene>
<dbReference type="GO" id="GO:0004860">
    <property type="term" value="F:protein kinase inhibitor activity"/>
    <property type="evidence" value="ECO:0007669"/>
    <property type="project" value="UniProtKB-KW"/>
</dbReference>
<sequence>MSTDLEFRCNLPAETRLRPIKIQTERSSEEGGAIIQSENQEDECRTPTSEEHKIPIIQTCPPAPRKPRKVVLCKRKLSELRFFEIVSHDEVESFFLAPVISRNVKKRRCASE</sequence>
<feature type="region of interest" description="Disordered" evidence="3">
    <location>
        <begin position="25"/>
        <end position="51"/>
    </location>
</feature>
<dbReference type="EMBL" id="DUZY01000008">
    <property type="protein sequence ID" value="DAD48758.1"/>
    <property type="molecule type" value="Genomic_DNA"/>
</dbReference>
<evidence type="ECO:0000313" key="5">
    <source>
        <dbReference type="Proteomes" id="UP000607653"/>
    </source>
</evidence>
<feature type="compositionally biased region" description="Basic and acidic residues" evidence="3">
    <location>
        <begin position="42"/>
        <end position="51"/>
    </location>
</feature>
<comment type="caution">
    <text evidence="4">The sequence shown here is derived from an EMBL/GenBank/DDBJ whole genome shotgun (WGS) entry which is preliminary data.</text>
</comment>
<dbReference type="AlphaFoldDB" id="A0A823A4A1"/>
<dbReference type="InterPro" id="IPR040389">
    <property type="entry name" value="SMR"/>
</dbReference>
<evidence type="ECO:0000256" key="1">
    <source>
        <dbReference type="ARBA" id="ARBA00023013"/>
    </source>
</evidence>